<protein>
    <recommendedName>
        <fullName evidence="1">YokE-like PH domain-containing protein</fullName>
    </recommendedName>
</protein>
<evidence type="ECO:0000313" key="2">
    <source>
        <dbReference type="EMBL" id="SQH96282.1"/>
    </source>
</evidence>
<dbReference type="AlphaFoldDB" id="A0A2X4RGJ1"/>
<accession>A0A2X4RGJ1</accession>
<feature type="domain" description="YokE-like PH" evidence="1">
    <location>
        <begin position="35"/>
        <end position="73"/>
    </location>
</feature>
<gene>
    <name evidence="2" type="ORF">NCTC10839_00122</name>
</gene>
<dbReference type="GeneID" id="56956719"/>
<dbReference type="InterPro" id="IPR039519">
    <property type="entry name" value="YokE-like_PH"/>
</dbReference>
<organism evidence="2 3">
    <name type="scientific">Haemophilus haemolyticus</name>
    <dbReference type="NCBI Taxonomy" id="726"/>
    <lineage>
        <taxon>Bacteria</taxon>
        <taxon>Pseudomonadati</taxon>
        <taxon>Pseudomonadota</taxon>
        <taxon>Gammaproteobacteria</taxon>
        <taxon>Pasteurellales</taxon>
        <taxon>Pasteurellaceae</taxon>
        <taxon>Haemophilus</taxon>
    </lineage>
</organism>
<sequence length="75" mass="8348">MPTLEQIKAQLSHVSGIESLFGRKEIKELPNILWEDEVVEGMITGTYNSKIGALFATNKRLIFVDKGLLFGLKVA</sequence>
<proteinExistence type="predicted"/>
<dbReference type="KEGG" id="hhz:NCTC10839_00122"/>
<name>A0A2X4RGJ1_HAEHA</name>
<evidence type="ECO:0000259" key="1">
    <source>
        <dbReference type="Pfam" id="PF14470"/>
    </source>
</evidence>
<dbReference type="RefSeq" id="WP_111695950.1">
    <property type="nucleotide sequence ID" value="NZ_LS483458.1"/>
</dbReference>
<evidence type="ECO:0000313" key="3">
    <source>
        <dbReference type="Proteomes" id="UP000248808"/>
    </source>
</evidence>
<dbReference type="Pfam" id="PF14470">
    <property type="entry name" value="bPH_3"/>
    <property type="match status" value="1"/>
</dbReference>
<dbReference type="Proteomes" id="UP000248808">
    <property type="component" value="Chromosome 1"/>
</dbReference>
<reference evidence="2 3" key="1">
    <citation type="submission" date="2018-06" db="EMBL/GenBank/DDBJ databases">
        <authorList>
            <consortium name="Pathogen Informatics"/>
            <person name="Doyle S."/>
        </authorList>
    </citation>
    <scope>NUCLEOTIDE SEQUENCE [LARGE SCALE GENOMIC DNA]</scope>
    <source>
        <strain evidence="2 3">NCTC10839</strain>
    </source>
</reference>
<dbReference type="EMBL" id="LS483458">
    <property type="protein sequence ID" value="SQH96282.1"/>
    <property type="molecule type" value="Genomic_DNA"/>
</dbReference>